<evidence type="ECO:0000313" key="3">
    <source>
        <dbReference type="EMBL" id="EDY20895.1"/>
    </source>
</evidence>
<feature type="domain" description="Transposase IS204/IS1001/IS1096/IS1165 DDE" evidence="1">
    <location>
        <begin position="159"/>
        <end position="387"/>
    </location>
</feature>
<dbReference type="InterPro" id="IPR032877">
    <property type="entry name" value="Transposase_HTH"/>
</dbReference>
<gene>
    <name evidence="3" type="ORF">CfE428DRAFT_1188</name>
</gene>
<dbReference type="NCBIfam" id="NF033550">
    <property type="entry name" value="transpos_ISL3"/>
    <property type="match status" value="1"/>
</dbReference>
<reference evidence="3 4" key="1">
    <citation type="journal article" date="2011" name="J. Bacteriol.">
        <title>Genome sequence of Chthoniobacter flavus Ellin428, an aerobic heterotrophic soil bacterium.</title>
        <authorList>
            <person name="Kant R."/>
            <person name="van Passel M.W."/>
            <person name="Palva A."/>
            <person name="Lucas S."/>
            <person name="Lapidus A."/>
            <person name="Glavina Del Rio T."/>
            <person name="Dalin E."/>
            <person name="Tice H."/>
            <person name="Bruce D."/>
            <person name="Goodwin L."/>
            <person name="Pitluck S."/>
            <person name="Larimer F.W."/>
            <person name="Land M.L."/>
            <person name="Hauser L."/>
            <person name="Sangwan P."/>
            <person name="de Vos W.M."/>
            <person name="Janssen P.H."/>
            <person name="Smidt H."/>
        </authorList>
    </citation>
    <scope>NUCLEOTIDE SEQUENCE [LARGE SCALE GENOMIC DNA]</scope>
    <source>
        <strain evidence="3 4">Ellin428</strain>
    </source>
</reference>
<dbReference type="RefSeq" id="WP_006978514.1">
    <property type="nucleotide sequence ID" value="NZ_ABVL01000003.1"/>
</dbReference>
<dbReference type="STRING" id="497964.CfE428DRAFT_1188"/>
<evidence type="ECO:0000313" key="4">
    <source>
        <dbReference type="Proteomes" id="UP000005824"/>
    </source>
</evidence>
<dbReference type="InParanoid" id="B4CX97"/>
<dbReference type="eggNOG" id="COG3464">
    <property type="taxonomic scope" value="Bacteria"/>
</dbReference>
<dbReference type="Pfam" id="PF01610">
    <property type="entry name" value="DDE_Tnp_ISL3"/>
    <property type="match status" value="1"/>
</dbReference>
<proteinExistence type="predicted"/>
<comment type="caution">
    <text evidence="3">The sequence shown here is derived from an EMBL/GenBank/DDBJ whole genome shotgun (WGS) entry which is preliminary data.</text>
</comment>
<dbReference type="Proteomes" id="UP000005824">
    <property type="component" value="Unassembled WGS sequence"/>
</dbReference>
<dbReference type="PANTHER" id="PTHR33498:SF1">
    <property type="entry name" value="TRANSPOSASE FOR INSERTION SEQUENCE ELEMENT IS1557"/>
    <property type="match status" value="1"/>
</dbReference>
<keyword evidence="4" id="KW-1185">Reference proteome</keyword>
<name>B4CX97_9BACT</name>
<evidence type="ECO:0000259" key="1">
    <source>
        <dbReference type="Pfam" id="PF01610"/>
    </source>
</evidence>
<dbReference type="PANTHER" id="PTHR33498">
    <property type="entry name" value="TRANSPOSASE FOR INSERTION SEQUENCE ELEMENT IS1557"/>
    <property type="match status" value="1"/>
</dbReference>
<feature type="domain" description="Transposase IS204/IS1001/IS1096/IS1165 helix-turn-helix" evidence="2">
    <location>
        <begin position="93"/>
        <end position="143"/>
    </location>
</feature>
<dbReference type="EMBL" id="ABVL01000003">
    <property type="protein sequence ID" value="EDY20895.1"/>
    <property type="molecule type" value="Genomic_DNA"/>
</dbReference>
<organism evidence="3 4">
    <name type="scientific">Chthoniobacter flavus Ellin428</name>
    <dbReference type="NCBI Taxonomy" id="497964"/>
    <lineage>
        <taxon>Bacteria</taxon>
        <taxon>Pseudomonadati</taxon>
        <taxon>Verrucomicrobiota</taxon>
        <taxon>Spartobacteria</taxon>
        <taxon>Chthoniobacterales</taxon>
        <taxon>Chthoniobacteraceae</taxon>
        <taxon>Chthoniobacter</taxon>
    </lineage>
</organism>
<protein>
    <submittedName>
        <fullName evidence="3">Transposase IS204/IS1001/IS1096/IS1165 family protein</fullName>
    </submittedName>
</protein>
<dbReference type="InterPro" id="IPR002560">
    <property type="entry name" value="Transposase_DDE"/>
</dbReference>
<accession>B4CX97</accession>
<dbReference type="AlphaFoldDB" id="B4CX97"/>
<dbReference type="InterPro" id="IPR047951">
    <property type="entry name" value="Transpos_ISL3"/>
</dbReference>
<dbReference type="Pfam" id="PF13542">
    <property type="entry name" value="HTH_Tnp_ISL3"/>
    <property type="match status" value="1"/>
</dbReference>
<evidence type="ECO:0000259" key="2">
    <source>
        <dbReference type="Pfam" id="PF13542"/>
    </source>
</evidence>
<sequence>MDAKELFTLALQLTPEWKVSDCQLDQEAHRLTLKLDFVAGSKFCAPGAEHQLLCPVHDTVEKSWRHLNFFQYQTELVARVPRVKTPEGKVVQVEVPWARPGSGFTLMFEAWAMLLCTQMPVLEVGALLGEEDTRLWRLVAHYVEAAQARRSWTQVRRLLIDETSARRGHRYVTNFVDAQTRELLFLSEGRESEAVGAFVRELGAHGAVPEQIELVAMDMSPAYRKGVRQYLPKARIVFDRFHLMQMAGKALDDVRKQLRREGAELAGELWAIRGNSWTRSEEQLAHRQQLCTQYPKLGRAMMLRETFQDVLAGEDAVALRWWVTRARRSRLVPFRKLADSVMEHWDGIVAFLETRVTNGVIEAINGLLQLAKRMARGFRSFRNFRLMALLKAGRLQLHLPSLSPT</sequence>